<protein>
    <submittedName>
        <fullName evidence="6">Asparagine synthetase domain-containing protein 1</fullName>
    </submittedName>
</protein>
<proteinExistence type="predicted"/>
<gene>
    <name evidence="6" type="ORF">MCHLO_05348</name>
</gene>
<dbReference type="InterPro" id="IPR051857">
    <property type="entry name" value="Asn_synthetase_domain"/>
</dbReference>
<dbReference type="SUPFAM" id="SSF56235">
    <property type="entry name" value="N-terminal nucleophile aminohydrolases (Ntn hydrolases)"/>
    <property type="match status" value="1"/>
</dbReference>
<evidence type="ECO:0000313" key="7">
    <source>
        <dbReference type="Proteomes" id="UP000815677"/>
    </source>
</evidence>
<dbReference type="Pfam" id="PF00733">
    <property type="entry name" value="Asn_synthase"/>
    <property type="match status" value="1"/>
</dbReference>
<evidence type="ECO:0000259" key="4">
    <source>
        <dbReference type="Pfam" id="PF00733"/>
    </source>
</evidence>
<dbReference type="Gene3D" id="3.60.20.10">
    <property type="entry name" value="Glutamine Phosphoribosylpyrophosphate, subunit 1, domain 1"/>
    <property type="match status" value="1"/>
</dbReference>
<reference evidence="6" key="1">
    <citation type="submission" date="2014-09" db="EMBL/GenBank/DDBJ databases">
        <title>Genome sequence of the luminous mushroom Mycena chlorophos for searching fungal bioluminescence genes.</title>
        <authorList>
            <person name="Tanaka Y."/>
            <person name="Kasuga D."/>
            <person name="Oba Y."/>
            <person name="Hase S."/>
            <person name="Sato K."/>
            <person name="Oba Y."/>
            <person name="Sakakibara Y."/>
        </authorList>
    </citation>
    <scope>NUCLEOTIDE SEQUENCE</scope>
</reference>
<dbReference type="Proteomes" id="UP000815677">
    <property type="component" value="Unassembled WGS sequence"/>
</dbReference>
<accession>A0ABQ0LAA6</accession>
<dbReference type="EMBL" id="DF844078">
    <property type="protein sequence ID" value="GAT47907.1"/>
    <property type="molecule type" value="Genomic_DNA"/>
</dbReference>
<dbReference type="InterPro" id="IPR014729">
    <property type="entry name" value="Rossmann-like_a/b/a_fold"/>
</dbReference>
<evidence type="ECO:0000313" key="6">
    <source>
        <dbReference type="EMBL" id="GAT47907.1"/>
    </source>
</evidence>
<keyword evidence="1" id="KW-0028">Amino-acid biosynthesis</keyword>
<feature type="domain" description="Glutamine amidotransferase type-2" evidence="5">
    <location>
        <begin position="113"/>
        <end position="166"/>
    </location>
</feature>
<keyword evidence="7" id="KW-1185">Reference proteome</keyword>
<feature type="domain" description="Asparagine synthetase" evidence="4">
    <location>
        <begin position="454"/>
        <end position="552"/>
    </location>
</feature>
<dbReference type="PANTHER" id="PTHR45937:SF1">
    <property type="entry name" value="ASPARAGINE SYNTHETASE DOMAIN-CONTAINING PROTEIN 1"/>
    <property type="match status" value="1"/>
</dbReference>
<evidence type="ECO:0000259" key="5">
    <source>
        <dbReference type="Pfam" id="PF13537"/>
    </source>
</evidence>
<dbReference type="Gene3D" id="3.40.50.620">
    <property type="entry name" value="HUPs"/>
    <property type="match status" value="1"/>
</dbReference>
<dbReference type="CDD" id="cd01991">
    <property type="entry name" value="Asn_synthase_B_C"/>
    <property type="match status" value="1"/>
</dbReference>
<evidence type="ECO:0000256" key="3">
    <source>
        <dbReference type="ARBA" id="ARBA00022962"/>
    </source>
</evidence>
<organism evidence="6 7">
    <name type="scientific">Mycena chlorophos</name>
    <name type="common">Agaric fungus</name>
    <name type="synonym">Agaricus chlorophos</name>
    <dbReference type="NCBI Taxonomy" id="658473"/>
    <lineage>
        <taxon>Eukaryota</taxon>
        <taxon>Fungi</taxon>
        <taxon>Dikarya</taxon>
        <taxon>Basidiomycota</taxon>
        <taxon>Agaricomycotina</taxon>
        <taxon>Agaricomycetes</taxon>
        <taxon>Agaricomycetidae</taxon>
        <taxon>Agaricales</taxon>
        <taxon>Marasmiineae</taxon>
        <taxon>Mycenaceae</taxon>
        <taxon>Mycena</taxon>
    </lineage>
</organism>
<keyword evidence="2" id="KW-0061">Asparagine biosynthesis</keyword>
<evidence type="ECO:0000256" key="2">
    <source>
        <dbReference type="ARBA" id="ARBA00022888"/>
    </source>
</evidence>
<dbReference type="InterPro" id="IPR001962">
    <property type="entry name" value="Asn_synthase"/>
</dbReference>
<name>A0ABQ0LAA6_MYCCL</name>
<dbReference type="InterPro" id="IPR017932">
    <property type="entry name" value="GATase_2_dom"/>
</dbReference>
<keyword evidence="3" id="KW-0315">Glutamine amidotransferase</keyword>
<evidence type="ECO:0000256" key="1">
    <source>
        <dbReference type="ARBA" id="ARBA00022605"/>
    </source>
</evidence>
<dbReference type="InterPro" id="IPR029055">
    <property type="entry name" value="Ntn_hydrolases_N"/>
</dbReference>
<sequence length="570" mass="63641">MCGIFFSLRDSNLDSAPFSELCESLQKVNGARGPDSQRNKRISTHGLVLDFFASELRLRGAIPIIQPHECEDSRILSWNGELALEIFDGIEIGQEENDGVVLFKELCAAGDTEDVCRLFGRVEGPYAFVYYDSRMKQLFFARDPLGRRSLLVHHPTAQNPYFMLASTSVGQDPRHDFQEVNTQYIYSLEVAKLAQGVEFVDGFQSCLRKFERSGQYSMPSPVCATMPPNELPLLESLDSPGQFEDILQDFIHILDKSVALRVQTIPVPPYASNVAGPFNVSNQFYRVPGTARLAILFSGGIDSTVLAFLAHRHLPDEPIDLLNVAFENPYKLRGSHSAATNPYLVPDRETGLSELAELKRLCPRQWNFVEVNVPYEESQAAQAEIESLMFPAKTVMDLSLAMALFFASRGHGIIRGVDEESIPYKSTARVLLNGLGADELLGGYSRHKTAFRSKGWEGLVEELQMDLDRIPTRNLGRDDRVISSFGKETRHPFLSLSVVDFVARLPVQLKMDPRAEAGVGDKALLRLAARLLGLEEASGRRKRAMQFGSRSARREGEKYGDALLDKPNYT</sequence>
<dbReference type="PANTHER" id="PTHR45937">
    <property type="entry name" value="ASPARAGINE SYNTHETASE DOMAIN-CONTAINING PROTEIN 1"/>
    <property type="match status" value="1"/>
</dbReference>
<dbReference type="Pfam" id="PF13537">
    <property type="entry name" value="GATase_7"/>
    <property type="match status" value="1"/>
</dbReference>
<dbReference type="SUPFAM" id="SSF52402">
    <property type="entry name" value="Adenine nucleotide alpha hydrolases-like"/>
    <property type="match status" value="1"/>
</dbReference>